<dbReference type="OrthoDB" id="770510at2"/>
<keyword evidence="2" id="KW-1185">Reference proteome</keyword>
<comment type="caution">
    <text evidence="1">The sequence shown here is derived from an EMBL/GenBank/DDBJ whole genome shotgun (WGS) entry which is preliminary data.</text>
</comment>
<dbReference type="Proteomes" id="UP000240912">
    <property type="component" value="Unassembled WGS sequence"/>
</dbReference>
<dbReference type="AlphaFoldDB" id="A0A2T3HK34"/>
<dbReference type="RefSeq" id="WP_107216032.1">
    <property type="nucleotide sequence ID" value="NZ_KZ686269.1"/>
</dbReference>
<evidence type="ECO:0000313" key="1">
    <source>
        <dbReference type="EMBL" id="PST82779.1"/>
    </source>
</evidence>
<gene>
    <name evidence="1" type="ORF">C7T94_09035</name>
</gene>
<accession>A0A2T3HK34</accession>
<sequence>MTLKTPLLKLLEKTYEPETIVDLQFARYDLSFKTDEDGRAILLFIGKRGPTGKIRGERFRRVRQADAHGRVIKDYWERKGEATP</sequence>
<dbReference type="EMBL" id="PYLS01000005">
    <property type="protein sequence ID" value="PST82779.1"/>
    <property type="molecule type" value="Genomic_DNA"/>
</dbReference>
<proteinExistence type="predicted"/>
<protein>
    <submittedName>
        <fullName evidence="1">Uncharacterized protein</fullName>
    </submittedName>
</protein>
<organism evidence="1 2">
    <name type="scientific">Pedobacter yulinensis</name>
    <dbReference type="NCBI Taxonomy" id="2126353"/>
    <lineage>
        <taxon>Bacteria</taxon>
        <taxon>Pseudomonadati</taxon>
        <taxon>Bacteroidota</taxon>
        <taxon>Sphingobacteriia</taxon>
        <taxon>Sphingobacteriales</taxon>
        <taxon>Sphingobacteriaceae</taxon>
        <taxon>Pedobacter</taxon>
    </lineage>
</organism>
<name>A0A2T3HK34_9SPHI</name>
<reference evidence="1 2" key="1">
    <citation type="submission" date="2018-03" db="EMBL/GenBank/DDBJ databases">
        <authorList>
            <person name="Keele B.F."/>
        </authorList>
    </citation>
    <scope>NUCLEOTIDE SEQUENCE [LARGE SCALE GENOMIC DNA]</scope>
    <source>
        <strain evidence="1 2">YL28-9</strain>
    </source>
</reference>
<evidence type="ECO:0000313" key="2">
    <source>
        <dbReference type="Proteomes" id="UP000240912"/>
    </source>
</evidence>